<protein>
    <recommendedName>
        <fullName evidence="5">CDP-diacylglycerol--serine O-phosphatidyltransferase</fullName>
        <ecNumber evidence="4">2.7.8.8</ecNumber>
    </recommendedName>
    <alternativeName>
        <fullName evidence="14">Phosphatidylserine synthase</fullName>
    </alternativeName>
</protein>
<evidence type="ECO:0000256" key="6">
    <source>
        <dbReference type="ARBA" id="ARBA00022516"/>
    </source>
</evidence>
<evidence type="ECO:0000256" key="7">
    <source>
        <dbReference type="ARBA" id="ARBA00022679"/>
    </source>
</evidence>
<organism evidence="16">
    <name type="scientific">marine metagenome</name>
    <dbReference type="NCBI Taxonomy" id="408172"/>
    <lineage>
        <taxon>unclassified sequences</taxon>
        <taxon>metagenomes</taxon>
        <taxon>ecological metagenomes</taxon>
    </lineage>
</organism>
<dbReference type="GO" id="GO:0003882">
    <property type="term" value="F:CDP-diacylglycerol-serine O-phosphatidyltransferase activity"/>
    <property type="evidence" value="ECO:0007669"/>
    <property type="project" value="UniProtKB-EC"/>
</dbReference>
<dbReference type="EMBL" id="UINC01000851">
    <property type="protein sequence ID" value="SUZ62149.1"/>
    <property type="molecule type" value="Genomic_DNA"/>
</dbReference>
<keyword evidence="12" id="KW-0594">Phospholipid biosynthesis</keyword>
<comment type="subcellular location">
    <subcellularLocation>
        <location evidence="2">Endomembrane system</location>
        <topology evidence="2">Multi-pass membrane protein</topology>
    </subcellularLocation>
</comment>
<feature type="transmembrane region" description="Helical" evidence="15">
    <location>
        <begin position="30"/>
        <end position="50"/>
    </location>
</feature>
<dbReference type="PANTHER" id="PTHR14269">
    <property type="entry name" value="CDP-DIACYLGLYCEROL--GLYCEROL-3-PHOSPHATE 3-PHOSPHATIDYLTRANSFERASE-RELATED"/>
    <property type="match status" value="1"/>
</dbReference>
<comment type="similarity">
    <text evidence="3">Belongs to the CDP-alcohol phosphatidyltransferase class-I family.</text>
</comment>
<evidence type="ECO:0000256" key="1">
    <source>
        <dbReference type="ARBA" id="ARBA00000287"/>
    </source>
</evidence>
<dbReference type="AlphaFoldDB" id="A0A381P7A8"/>
<keyword evidence="11 15" id="KW-0472">Membrane</keyword>
<evidence type="ECO:0000256" key="5">
    <source>
        <dbReference type="ARBA" id="ARBA00017171"/>
    </source>
</evidence>
<feature type="transmembrane region" description="Helical" evidence="15">
    <location>
        <begin position="94"/>
        <end position="113"/>
    </location>
</feature>
<dbReference type="GO" id="GO:0016020">
    <property type="term" value="C:membrane"/>
    <property type="evidence" value="ECO:0007669"/>
    <property type="project" value="InterPro"/>
</dbReference>
<dbReference type="GO" id="GO:0008654">
    <property type="term" value="P:phospholipid biosynthetic process"/>
    <property type="evidence" value="ECO:0007669"/>
    <property type="project" value="UniProtKB-KW"/>
</dbReference>
<keyword evidence="9 15" id="KW-1133">Transmembrane helix</keyword>
<dbReference type="InterPro" id="IPR048254">
    <property type="entry name" value="CDP_ALCOHOL_P_TRANSF_CS"/>
</dbReference>
<keyword evidence="13" id="KW-1208">Phospholipid metabolism</keyword>
<dbReference type="PANTHER" id="PTHR14269:SF61">
    <property type="entry name" value="CDP-DIACYLGLYCEROL--SERINE O-PHOSPHATIDYLTRANSFERASE"/>
    <property type="match status" value="1"/>
</dbReference>
<evidence type="ECO:0000256" key="9">
    <source>
        <dbReference type="ARBA" id="ARBA00022989"/>
    </source>
</evidence>
<dbReference type="InterPro" id="IPR043130">
    <property type="entry name" value="CDP-OH_PTrfase_TM_dom"/>
</dbReference>
<dbReference type="InterPro" id="IPR050324">
    <property type="entry name" value="CDP-alcohol_PTase-I"/>
</dbReference>
<feature type="transmembrane region" description="Helical" evidence="15">
    <location>
        <begin position="237"/>
        <end position="255"/>
    </location>
</feature>
<evidence type="ECO:0000256" key="14">
    <source>
        <dbReference type="ARBA" id="ARBA00032361"/>
    </source>
</evidence>
<comment type="catalytic activity">
    <reaction evidence="1">
        <text>a CDP-1,2-diacyl-sn-glycerol + L-serine = a 1,2-diacyl-sn-glycero-3-phospho-L-serine + CMP + H(+)</text>
        <dbReference type="Rhea" id="RHEA:16913"/>
        <dbReference type="ChEBI" id="CHEBI:15378"/>
        <dbReference type="ChEBI" id="CHEBI:33384"/>
        <dbReference type="ChEBI" id="CHEBI:57262"/>
        <dbReference type="ChEBI" id="CHEBI:58332"/>
        <dbReference type="ChEBI" id="CHEBI:60377"/>
        <dbReference type="EC" id="2.7.8.8"/>
    </reaction>
</comment>
<feature type="transmembrane region" description="Helical" evidence="15">
    <location>
        <begin position="56"/>
        <end position="73"/>
    </location>
</feature>
<keyword evidence="10" id="KW-0443">Lipid metabolism</keyword>
<evidence type="ECO:0000256" key="8">
    <source>
        <dbReference type="ARBA" id="ARBA00022692"/>
    </source>
</evidence>
<name>A0A381P7A8_9ZZZZ</name>
<dbReference type="Pfam" id="PF01066">
    <property type="entry name" value="CDP-OH_P_transf"/>
    <property type="match status" value="1"/>
</dbReference>
<dbReference type="EC" id="2.7.8.8" evidence="4"/>
<dbReference type="NCBIfam" id="TIGR00473">
    <property type="entry name" value="pssA"/>
    <property type="match status" value="1"/>
</dbReference>
<feature type="transmembrane region" description="Helical" evidence="15">
    <location>
        <begin position="119"/>
        <end position="136"/>
    </location>
</feature>
<proteinExistence type="inferred from homology"/>
<keyword evidence="6" id="KW-0444">Lipid biosynthesis</keyword>
<feature type="transmembrane region" description="Helical" evidence="15">
    <location>
        <begin position="148"/>
        <end position="166"/>
    </location>
</feature>
<dbReference type="Gene3D" id="1.20.120.1760">
    <property type="match status" value="1"/>
</dbReference>
<keyword evidence="7" id="KW-0808">Transferase</keyword>
<evidence type="ECO:0000256" key="12">
    <source>
        <dbReference type="ARBA" id="ARBA00023209"/>
    </source>
</evidence>
<evidence type="ECO:0000256" key="4">
    <source>
        <dbReference type="ARBA" id="ARBA00013174"/>
    </source>
</evidence>
<feature type="transmembrane region" description="Helical" evidence="15">
    <location>
        <begin position="215"/>
        <end position="231"/>
    </location>
</feature>
<dbReference type="InterPro" id="IPR000462">
    <property type="entry name" value="CDP-OH_P_trans"/>
</dbReference>
<keyword evidence="8 15" id="KW-0812">Transmembrane</keyword>
<evidence type="ECO:0000256" key="2">
    <source>
        <dbReference type="ARBA" id="ARBA00004127"/>
    </source>
</evidence>
<dbReference type="GO" id="GO:0012505">
    <property type="term" value="C:endomembrane system"/>
    <property type="evidence" value="ECO:0007669"/>
    <property type="project" value="UniProtKB-SubCell"/>
</dbReference>
<sequence>VPKKPENLDLYDEHEEVVSKGGKKVRRRGIFLLPNLLTTASLFAGFFSIISSTEGNFVYAGMAVFIAQIFDGLDGRVARLAKAESQFGAQYDSLSDVISFGLAPAICIFLWGLNSLGQTGWVFSFLFIAAAALRLARFNTNIGSEDKFFKGLPSPVAAGLIAYYVWYLSSLGIEGENVGATLAVISACLTGLVAILMVINVPYYSFKEIEMKRRVPFFSILMVVFIFALVSLDPPLVLLSCALLYVLSGPVIWLVKALRK</sequence>
<feature type="non-terminal residue" evidence="16">
    <location>
        <position position="1"/>
    </location>
</feature>
<dbReference type="PROSITE" id="PS00379">
    <property type="entry name" value="CDP_ALCOHOL_P_TRANSF"/>
    <property type="match status" value="1"/>
</dbReference>
<evidence type="ECO:0000256" key="3">
    <source>
        <dbReference type="ARBA" id="ARBA00010441"/>
    </source>
</evidence>
<evidence type="ECO:0000256" key="15">
    <source>
        <dbReference type="SAM" id="Phobius"/>
    </source>
</evidence>
<gene>
    <name evidence="16" type="ORF">METZ01_LOCUS15003</name>
</gene>
<evidence type="ECO:0000313" key="16">
    <source>
        <dbReference type="EMBL" id="SUZ62149.1"/>
    </source>
</evidence>
<feature type="transmembrane region" description="Helical" evidence="15">
    <location>
        <begin position="178"/>
        <end position="203"/>
    </location>
</feature>
<accession>A0A381P7A8</accession>
<dbReference type="InterPro" id="IPR004533">
    <property type="entry name" value="CDP-diaglyc--ser_O-PTrfase"/>
</dbReference>
<evidence type="ECO:0000256" key="13">
    <source>
        <dbReference type="ARBA" id="ARBA00023264"/>
    </source>
</evidence>
<evidence type="ECO:0000256" key="11">
    <source>
        <dbReference type="ARBA" id="ARBA00023136"/>
    </source>
</evidence>
<evidence type="ECO:0000256" key="10">
    <source>
        <dbReference type="ARBA" id="ARBA00023098"/>
    </source>
</evidence>
<reference evidence="16" key="1">
    <citation type="submission" date="2018-05" db="EMBL/GenBank/DDBJ databases">
        <authorList>
            <person name="Lanie J.A."/>
            <person name="Ng W.-L."/>
            <person name="Kazmierczak K.M."/>
            <person name="Andrzejewski T.M."/>
            <person name="Davidsen T.M."/>
            <person name="Wayne K.J."/>
            <person name="Tettelin H."/>
            <person name="Glass J.I."/>
            <person name="Rusch D."/>
            <person name="Podicherti R."/>
            <person name="Tsui H.-C.T."/>
            <person name="Winkler M.E."/>
        </authorList>
    </citation>
    <scope>NUCLEOTIDE SEQUENCE</scope>
</reference>